<gene>
    <name evidence="2" type="ORF">Aph01nite_29610</name>
</gene>
<name>A0A919QAV7_9ACTN</name>
<evidence type="ECO:0000256" key="1">
    <source>
        <dbReference type="SAM" id="MobiDB-lite"/>
    </source>
</evidence>
<protein>
    <submittedName>
        <fullName evidence="2">Uncharacterized protein</fullName>
    </submittedName>
</protein>
<feature type="region of interest" description="Disordered" evidence="1">
    <location>
        <begin position="1"/>
        <end position="29"/>
    </location>
</feature>
<accession>A0A919QAV7</accession>
<evidence type="ECO:0000313" key="2">
    <source>
        <dbReference type="EMBL" id="GIH24651.1"/>
    </source>
</evidence>
<reference evidence="2" key="1">
    <citation type="submission" date="2021-01" db="EMBL/GenBank/DDBJ databases">
        <title>Whole genome shotgun sequence of Acrocarpospora phusangensis NBRC 108782.</title>
        <authorList>
            <person name="Komaki H."/>
            <person name="Tamura T."/>
        </authorList>
    </citation>
    <scope>NUCLEOTIDE SEQUENCE</scope>
    <source>
        <strain evidence="2">NBRC 108782</strain>
    </source>
</reference>
<dbReference type="EMBL" id="BOOA01000020">
    <property type="protein sequence ID" value="GIH24651.1"/>
    <property type="molecule type" value="Genomic_DNA"/>
</dbReference>
<dbReference type="Proteomes" id="UP000640052">
    <property type="component" value="Unassembled WGS sequence"/>
</dbReference>
<evidence type="ECO:0000313" key="3">
    <source>
        <dbReference type="Proteomes" id="UP000640052"/>
    </source>
</evidence>
<proteinExistence type="predicted"/>
<dbReference type="AlphaFoldDB" id="A0A919QAV7"/>
<organism evidence="2 3">
    <name type="scientific">Acrocarpospora phusangensis</name>
    <dbReference type="NCBI Taxonomy" id="1070424"/>
    <lineage>
        <taxon>Bacteria</taxon>
        <taxon>Bacillati</taxon>
        <taxon>Actinomycetota</taxon>
        <taxon>Actinomycetes</taxon>
        <taxon>Streptosporangiales</taxon>
        <taxon>Streptosporangiaceae</taxon>
        <taxon>Acrocarpospora</taxon>
    </lineage>
</organism>
<keyword evidence="3" id="KW-1185">Reference proteome</keyword>
<feature type="compositionally biased region" description="Basic and acidic residues" evidence="1">
    <location>
        <begin position="1"/>
        <end position="10"/>
    </location>
</feature>
<comment type="caution">
    <text evidence="2">The sequence shown here is derived from an EMBL/GenBank/DDBJ whole genome shotgun (WGS) entry which is preliminary data.</text>
</comment>
<sequence length="73" mass="8044">MAVDQQDRLGQRAAVGVEEPLHPRRADLPVGAAERAGGRHDRADQVVQQRLQALIPMIGMVAVRFRVGRGKHK</sequence>